<dbReference type="Proteomes" id="UP000002774">
    <property type="component" value="Chromosome"/>
</dbReference>
<evidence type="ECO:0000313" key="2">
    <source>
        <dbReference type="EMBL" id="EHQ28813.1"/>
    </source>
</evidence>
<feature type="transmembrane region" description="Helical" evidence="1">
    <location>
        <begin position="12"/>
        <end position="37"/>
    </location>
</feature>
<sequence length="217" mass="25295">MRTFLKLNLYKLLFYYLLCALLLAAVFGFIAFMGYHYRQFTGSAALLLASVPPLLLSLLTVLPWPIRWINKLKKRNYALAQSPYNQLTKIGFAPCYFNYHTIWHFTEISMSATIDGFTILFNIPDFKFKPDTPAVEFTPLVKKRKLKRHQLQHIEQKFDFSPVRFYDKKSSRFYFVNHDEAPSIDRLATDIKEFVSLLKDEKFEPGGYGTEPINSAP</sequence>
<protein>
    <submittedName>
        <fullName evidence="2">Uncharacterized protein</fullName>
    </submittedName>
</protein>
<accession>H1Y0S3</accession>
<keyword evidence="1" id="KW-0472">Membrane</keyword>
<keyword evidence="1" id="KW-1133">Transmembrane helix</keyword>
<name>H1Y0S3_9SPHI</name>
<evidence type="ECO:0000313" key="3">
    <source>
        <dbReference type="Proteomes" id="UP000002774"/>
    </source>
</evidence>
<keyword evidence="1" id="KW-0812">Transmembrane</keyword>
<organism evidence="2 3">
    <name type="scientific">Mucilaginibacter paludis DSM 18603</name>
    <dbReference type="NCBI Taxonomy" id="714943"/>
    <lineage>
        <taxon>Bacteria</taxon>
        <taxon>Pseudomonadati</taxon>
        <taxon>Bacteroidota</taxon>
        <taxon>Sphingobacteriia</taxon>
        <taxon>Sphingobacteriales</taxon>
        <taxon>Sphingobacteriaceae</taxon>
        <taxon>Mucilaginibacter</taxon>
    </lineage>
</organism>
<proteinExistence type="predicted"/>
<dbReference type="EMBL" id="CM001403">
    <property type="protein sequence ID" value="EHQ28813.1"/>
    <property type="molecule type" value="Genomic_DNA"/>
</dbReference>
<evidence type="ECO:0000256" key="1">
    <source>
        <dbReference type="SAM" id="Phobius"/>
    </source>
</evidence>
<feature type="transmembrane region" description="Helical" evidence="1">
    <location>
        <begin position="43"/>
        <end position="66"/>
    </location>
</feature>
<dbReference type="STRING" id="714943.Mucpa_4728"/>
<dbReference type="HOGENOM" id="CLU_1271116_0_0_10"/>
<keyword evidence="3" id="KW-1185">Reference proteome</keyword>
<dbReference type="AlphaFoldDB" id="H1Y0S3"/>
<reference evidence="2" key="1">
    <citation type="submission" date="2011-09" db="EMBL/GenBank/DDBJ databases">
        <title>The permanent draft genome of Mucilaginibacter paludis DSM 18603.</title>
        <authorList>
            <consortium name="US DOE Joint Genome Institute (JGI-PGF)"/>
            <person name="Lucas S."/>
            <person name="Han J."/>
            <person name="Lapidus A."/>
            <person name="Bruce D."/>
            <person name="Goodwin L."/>
            <person name="Pitluck S."/>
            <person name="Peters L."/>
            <person name="Kyrpides N."/>
            <person name="Mavromatis K."/>
            <person name="Ivanova N."/>
            <person name="Mikhailova N."/>
            <person name="Held B."/>
            <person name="Detter J.C."/>
            <person name="Tapia R."/>
            <person name="Han C."/>
            <person name="Land M."/>
            <person name="Hauser L."/>
            <person name="Markowitz V."/>
            <person name="Cheng J.-F."/>
            <person name="Hugenholtz P."/>
            <person name="Woyke T."/>
            <person name="Wu D."/>
            <person name="Tindall B."/>
            <person name="Brambilla E."/>
            <person name="Klenk H.-P."/>
            <person name="Eisen J.A."/>
        </authorList>
    </citation>
    <scope>NUCLEOTIDE SEQUENCE [LARGE SCALE GENOMIC DNA]</scope>
    <source>
        <strain evidence="2">DSM 18603</strain>
    </source>
</reference>
<gene>
    <name evidence="2" type="ORF">Mucpa_4728</name>
</gene>